<reference evidence="1" key="1">
    <citation type="journal article" date="2014" name="Int. J. Syst. Evol. Microbiol.">
        <title>Complete genome sequence of Corynebacterium casei LMG S-19264T (=DSM 44701T), isolated from a smear-ripened cheese.</title>
        <authorList>
            <consortium name="US DOE Joint Genome Institute (JGI-PGF)"/>
            <person name="Walter F."/>
            <person name="Albersmeier A."/>
            <person name="Kalinowski J."/>
            <person name="Ruckert C."/>
        </authorList>
    </citation>
    <scope>NUCLEOTIDE SEQUENCE</scope>
    <source>
        <strain evidence="1">KCTC 12343</strain>
    </source>
</reference>
<comment type="caution">
    <text evidence="1">The sequence shown here is derived from an EMBL/GenBank/DDBJ whole genome shotgun (WGS) entry which is preliminary data.</text>
</comment>
<organism evidence="1 2">
    <name type="scientific">Pseudoduganella albidiflava</name>
    <dbReference type="NCBI Taxonomy" id="321983"/>
    <lineage>
        <taxon>Bacteria</taxon>
        <taxon>Pseudomonadati</taxon>
        <taxon>Pseudomonadota</taxon>
        <taxon>Betaproteobacteria</taxon>
        <taxon>Burkholderiales</taxon>
        <taxon>Oxalobacteraceae</taxon>
        <taxon>Telluria group</taxon>
        <taxon>Pseudoduganella</taxon>
    </lineage>
</organism>
<protein>
    <recommendedName>
        <fullName evidence="3">RimK family alpha-L-glutamate ligase</fullName>
    </recommendedName>
</protein>
<evidence type="ECO:0000313" key="1">
    <source>
        <dbReference type="EMBL" id="GGY60616.1"/>
    </source>
</evidence>
<reference evidence="1" key="2">
    <citation type="submission" date="2022-12" db="EMBL/GenBank/DDBJ databases">
        <authorList>
            <person name="Sun Q."/>
            <person name="Kim S."/>
        </authorList>
    </citation>
    <scope>NUCLEOTIDE SEQUENCE</scope>
    <source>
        <strain evidence="1">KCTC 12343</strain>
    </source>
</reference>
<evidence type="ECO:0008006" key="3">
    <source>
        <dbReference type="Google" id="ProtNLM"/>
    </source>
</evidence>
<name>A0AA88C4Z7_9BURK</name>
<dbReference type="SUPFAM" id="SSF56059">
    <property type="entry name" value="Glutathione synthetase ATP-binding domain-like"/>
    <property type="match status" value="1"/>
</dbReference>
<dbReference type="EMBL" id="BMWV01000014">
    <property type="protein sequence ID" value="GGY60616.1"/>
    <property type="molecule type" value="Genomic_DNA"/>
</dbReference>
<gene>
    <name evidence="1" type="ORF">GCM10007387_49000</name>
</gene>
<proteinExistence type="predicted"/>
<dbReference type="AlphaFoldDB" id="A0AA88C4Z7"/>
<dbReference type="Proteomes" id="UP000628442">
    <property type="component" value="Unassembled WGS sequence"/>
</dbReference>
<dbReference type="RefSeq" id="WP_229420762.1">
    <property type="nucleotide sequence ID" value="NZ_BMWV01000014.1"/>
</dbReference>
<accession>A0AA88C4Z7</accession>
<sequence length="696" mass="75758">MIISPEIDFWNDAIQPPTERRHGPAPEHLLAALRTSHAGLAAASVPGFEADLAQALGSLPPAVLARLHPNWLGAWAVDGLEREALTDLVVTPDGDFLGIVTLLDAGKLADASANGWATTRASAVFPSSPSLVEVRVEEDAADTRANALRLLLLREAGKALAAGRRFIPDWWAEGVAGEYSFLPLSWQVDDAGHVVPADDALRHAGPDAAAAYRALDSTAWLTPASAQSPLDDFAEAFALYAHIVLSGRPYSVRVFDGATPYDYVPRWDAPRLAGKLALLKRFVPDVAHEPDPQVAAAALPFAPLVGTAPLMRRAFNKIDMAPVAQALLARAEADQLDANAYLDFAITLQLTGDRDVALDVQAEAVRIRPHYTLPARQGEMLRLLVIMGLGDLMANTPIEFLLEDADVTLEMLYVTADAPWPEVVPEHDVMMVCMGENDTNQPLLARLSEWIAGWPRPVLNGPERIAVLSRDGVCNALAGIDGVEMPQTVRLPRAQLAALAAAPDTLREILPDGVFPLIVRPLGSHAGHDLDKIDTPADLAAYLERVPAEAFYLSRFVDYRGANGLFGKYRVVLVEGVPYLAHFASSEHWMVHYLNAGMGESAAKRALEAEAMEHFDATFAARHRAALAEIDRRIGLPYVGMDCAETPDGKLLVFEVDNAMIVHAMDDEAMYPYKKPAMRKIFIAFRRMLENARTRR</sequence>
<evidence type="ECO:0000313" key="2">
    <source>
        <dbReference type="Proteomes" id="UP000628442"/>
    </source>
</evidence>